<name>A0A9X6RP38_HYPEX</name>
<reference evidence="2" key="1">
    <citation type="submission" date="2017-01" db="EMBL/GenBank/DDBJ databases">
        <title>Comparative genomics of anhydrobiosis in the tardigrade Hypsibius dujardini.</title>
        <authorList>
            <person name="Yoshida Y."/>
            <person name="Koutsovoulos G."/>
            <person name="Laetsch D."/>
            <person name="Stevens L."/>
            <person name="Kumar S."/>
            <person name="Horikawa D."/>
            <person name="Ishino K."/>
            <person name="Komine S."/>
            <person name="Tomita M."/>
            <person name="Blaxter M."/>
            <person name="Arakawa K."/>
        </authorList>
    </citation>
    <scope>NUCLEOTIDE SEQUENCE [LARGE SCALE GENOMIC DNA]</scope>
    <source>
        <strain evidence="2">Z151</strain>
    </source>
</reference>
<sequence>MQHEPRNLEKSRRGDRWPRVTTLLVLLVRRRQIVQSGVYVIPTYTPRDWDRADVAGEEVTKKQPGQQE</sequence>
<keyword evidence="2" id="KW-1185">Reference proteome</keyword>
<evidence type="ECO:0000313" key="1">
    <source>
        <dbReference type="EMBL" id="OWA54306.1"/>
    </source>
</evidence>
<protein>
    <submittedName>
        <fullName evidence="1">Uncharacterized protein</fullName>
    </submittedName>
</protein>
<gene>
    <name evidence="1" type="ORF">BV898_18714</name>
</gene>
<evidence type="ECO:0000313" key="2">
    <source>
        <dbReference type="Proteomes" id="UP000192578"/>
    </source>
</evidence>
<dbReference type="Proteomes" id="UP000192578">
    <property type="component" value="Unassembled WGS sequence"/>
</dbReference>
<dbReference type="AlphaFoldDB" id="A0A9X6RP38"/>
<proteinExistence type="predicted"/>
<dbReference type="EMBL" id="MTYJ01000390">
    <property type="protein sequence ID" value="OWA54306.1"/>
    <property type="molecule type" value="Genomic_DNA"/>
</dbReference>
<accession>A0A9X6RP38</accession>
<comment type="caution">
    <text evidence="1">The sequence shown here is derived from an EMBL/GenBank/DDBJ whole genome shotgun (WGS) entry which is preliminary data.</text>
</comment>
<organism evidence="1 2">
    <name type="scientific">Hypsibius exemplaris</name>
    <name type="common">Freshwater tardigrade</name>
    <dbReference type="NCBI Taxonomy" id="2072580"/>
    <lineage>
        <taxon>Eukaryota</taxon>
        <taxon>Metazoa</taxon>
        <taxon>Ecdysozoa</taxon>
        <taxon>Tardigrada</taxon>
        <taxon>Eutardigrada</taxon>
        <taxon>Parachela</taxon>
        <taxon>Hypsibioidea</taxon>
        <taxon>Hypsibiidae</taxon>
        <taxon>Hypsibius</taxon>
    </lineage>
</organism>